<evidence type="ECO:0000313" key="1">
    <source>
        <dbReference type="EMBL" id="SMQ50251.1"/>
    </source>
</evidence>
<proteinExistence type="predicted"/>
<gene>
    <name evidence="1" type="ORF">ZT3D7_G5404</name>
</gene>
<dbReference type="EMBL" id="LT853695">
    <property type="protein sequence ID" value="SMQ50251.1"/>
    <property type="molecule type" value="Genomic_DNA"/>
</dbReference>
<reference evidence="1 2" key="1">
    <citation type="submission" date="2016-06" db="EMBL/GenBank/DDBJ databases">
        <authorList>
            <person name="Kjaerup R.B."/>
            <person name="Dalgaard T.S."/>
            <person name="Juul-Madsen H.R."/>
        </authorList>
    </citation>
    <scope>NUCLEOTIDE SEQUENCE [LARGE SCALE GENOMIC DNA]</scope>
</reference>
<accession>A0A1X7RST1</accession>
<evidence type="ECO:0000313" key="2">
    <source>
        <dbReference type="Proteomes" id="UP000215127"/>
    </source>
</evidence>
<organism evidence="1 2">
    <name type="scientific">Zymoseptoria tritici (strain ST99CH_3D7)</name>
    <dbReference type="NCBI Taxonomy" id="1276538"/>
    <lineage>
        <taxon>Eukaryota</taxon>
        <taxon>Fungi</taxon>
        <taxon>Dikarya</taxon>
        <taxon>Ascomycota</taxon>
        <taxon>Pezizomycotina</taxon>
        <taxon>Dothideomycetes</taxon>
        <taxon>Dothideomycetidae</taxon>
        <taxon>Mycosphaerellales</taxon>
        <taxon>Mycosphaerellaceae</taxon>
        <taxon>Zymoseptoria</taxon>
    </lineage>
</organism>
<dbReference type="AlphaFoldDB" id="A0A1X7RST1"/>
<name>A0A1X7RST1_ZYMT9</name>
<sequence length="75" mass="8417">MGRFSRRVGPRLHIEADIEESFRSSEISGPDQVSRSYMPLMPPTMYTHRSTSASSKQHAFVHALVSSTACWDFAS</sequence>
<keyword evidence="2" id="KW-1185">Reference proteome</keyword>
<dbReference type="Proteomes" id="UP000215127">
    <property type="component" value="Chromosome 4"/>
</dbReference>
<protein>
    <submittedName>
        <fullName evidence="1">Uncharacterized protein</fullName>
    </submittedName>
</protein>